<dbReference type="EMBL" id="PTIX01000002">
    <property type="protein sequence ID" value="PPK70583.1"/>
    <property type="molecule type" value="Genomic_DNA"/>
</dbReference>
<feature type="domain" description="LTD" evidence="1">
    <location>
        <begin position="42"/>
        <end position="147"/>
    </location>
</feature>
<reference evidence="2 3" key="1">
    <citation type="submission" date="2018-02" db="EMBL/GenBank/DDBJ databases">
        <title>Genomic Encyclopedia of Archaeal and Bacterial Type Strains, Phase II (KMG-II): from individual species to whole genera.</title>
        <authorList>
            <person name="Goeker M."/>
        </authorList>
    </citation>
    <scope>NUCLEOTIDE SEQUENCE [LARGE SCALE GENOMIC DNA]</scope>
    <source>
        <strain evidence="2 3">YU 961-1</strain>
    </source>
</reference>
<dbReference type="InterPro" id="IPR001322">
    <property type="entry name" value="Lamin_tail_dom"/>
</dbReference>
<proteinExistence type="predicted"/>
<sequence>MGGIRTGYWPLTPATAPRETVRMFALSREAAVVTVLGSLLVGPGAIPVKLHGTRPAGPAGYADLHNTSSRELDLSGWTVQSCAGRQITDLAVLPDSTRLEPGAHYVIAGLDFGGTADLYVGEVAGDGYRLLAADGSVVDRVAVSPQSPCREAEHAPDCGGWALSRDATSTDTDNNRRDFACALPLG</sequence>
<dbReference type="Pfam" id="PF00932">
    <property type="entry name" value="LTD"/>
    <property type="match status" value="1"/>
</dbReference>
<dbReference type="InterPro" id="IPR036415">
    <property type="entry name" value="Lamin_tail_dom_sf"/>
</dbReference>
<evidence type="ECO:0000259" key="1">
    <source>
        <dbReference type="PROSITE" id="PS51841"/>
    </source>
</evidence>
<accession>A0A2S6GZC9</accession>
<dbReference type="PROSITE" id="PS51841">
    <property type="entry name" value="LTD"/>
    <property type="match status" value="1"/>
</dbReference>
<gene>
    <name evidence="2" type="ORF">CLV40_102498</name>
</gene>
<name>A0A2S6GZC9_9PSEU</name>
<comment type="caution">
    <text evidence="2">The sequence shown here is derived from an EMBL/GenBank/DDBJ whole genome shotgun (WGS) entry which is preliminary data.</text>
</comment>
<dbReference type="Proteomes" id="UP000239203">
    <property type="component" value="Unassembled WGS sequence"/>
</dbReference>
<evidence type="ECO:0000313" key="2">
    <source>
        <dbReference type="EMBL" id="PPK70583.1"/>
    </source>
</evidence>
<dbReference type="Gene3D" id="2.60.40.1260">
    <property type="entry name" value="Lamin Tail domain"/>
    <property type="match status" value="1"/>
</dbReference>
<organism evidence="2 3">
    <name type="scientific">Actinokineospora auranticolor</name>
    <dbReference type="NCBI Taxonomy" id="155976"/>
    <lineage>
        <taxon>Bacteria</taxon>
        <taxon>Bacillati</taxon>
        <taxon>Actinomycetota</taxon>
        <taxon>Actinomycetes</taxon>
        <taxon>Pseudonocardiales</taxon>
        <taxon>Pseudonocardiaceae</taxon>
        <taxon>Actinokineospora</taxon>
    </lineage>
</organism>
<evidence type="ECO:0000313" key="3">
    <source>
        <dbReference type="Proteomes" id="UP000239203"/>
    </source>
</evidence>
<dbReference type="SUPFAM" id="SSF74853">
    <property type="entry name" value="Lamin A/C globular tail domain"/>
    <property type="match status" value="1"/>
</dbReference>
<dbReference type="AlphaFoldDB" id="A0A2S6GZC9"/>
<protein>
    <submittedName>
        <fullName evidence="2">Lamin tail-like protein</fullName>
    </submittedName>
</protein>
<keyword evidence="3" id="KW-1185">Reference proteome</keyword>